<dbReference type="RefSeq" id="WP_283441852.1">
    <property type="nucleotide sequence ID" value="NZ_FXUL01000004.1"/>
</dbReference>
<dbReference type="Proteomes" id="UP001158049">
    <property type="component" value="Unassembled WGS sequence"/>
</dbReference>
<reference evidence="1 2" key="1">
    <citation type="submission" date="2017-05" db="EMBL/GenBank/DDBJ databases">
        <authorList>
            <person name="Varghese N."/>
            <person name="Submissions S."/>
        </authorList>
    </citation>
    <scope>NUCLEOTIDE SEQUENCE [LARGE SCALE GENOMIC DNA]</scope>
    <source>
        <strain evidence="1 2">DSM 26001</strain>
    </source>
</reference>
<sequence length="328" mass="33882">MITACLGKAAIEAPPAMLAQLVAAGLDLLPFPGRGSTLLRWQMLAAVAAHDLSLVKLYEGHTDALAILAELEGGPPPPGSVWGVWCAEPPGARVSIEGSPAPGAAVRLQGVKAWCSGAADVSHALVSAWDADGRPWLVAVAMRQDGVRVLQGGWQAVGMASTGTAEVAFSGAEAFCVGASGAYVQRPGFWHGGAGIGACWYGAAAELGRMMQSAGGEPDAHRLAHLGAVDCALSAVRALLHSSAAVIDAEPSGDAMALAMRVRLAVEAAATVVMRHAGEALGARPFCLDRKFARLMADLPVFLRQSHARRDEAALGRIAHDRQQGWAL</sequence>
<name>A0ABY1Q571_9BURK</name>
<gene>
    <name evidence="1" type="ORF">SAMN06295970_104292</name>
</gene>
<comment type="caution">
    <text evidence="1">The sequence shown here is derived from an EMBL/GenBank/DDBJ whole genome shotgun (WGS) entry which is preliminary data.</text>
</comment>
<organism evidence="1 2">
    <name type="scientific">Noviherbaspirillum suwonense</name>
    <dbReference type="NCBI Taxonomy" id="1224511"/>
    <lineage>
        <taxon>Bacteria</taxon>
        <taxon>Pseudomonadati</taxon>
        <taxon>Pseudomonadota</taxon>
        <taxon>Betaproteobacteria</taxon>
        <taxon>Burkholderiales</taxon>
        <taxon>Oxalobacteraceae</taxon>
        <taxon>Noviherbaspirillum</taxon>
    </lineage>
</organism>
<dbReference type="InterPro" id="IPR009100">
    <property type="entry name" value="AcylCoA_DH/oxidase_NM_dom_sf"/>
</dbReference>
<dbReference type="Gene3D" id="2.40.110.10">
    <property type="entry name" value="Butyryl-CoA Dehydrogenase, subunit A, domain 2"/>
    <property type="match status" value="1"/>
</dbReference>
<evidence type="ECO:0000313" key="1">
    <source>
        <dbReference type="EMBL" id="SMP56091.1"/>
    </source>
</evidence>
<dbReference type="EMBL" id="FXUL01000004">
    <property type="protein sequence ID" value="SMP56091.1"/>
    <property type="molecule type" value="Genomic_DNA"/>
</dbReference>
<evidence type="ECO:0000313" key="2">
    <source>
        <dbReference type="Proteomes" id="UP001158049"/>
    </source>
</evidence>
<dbReference type="SUPFAM" id="SSF56645">
    <property type="entry name" value="Acyl-CoA dehydrogenase NM domain-like"/>
    <property type="match status" value="1"/>
</dbReference>
<evidence type="ECO:0008006" key="3">
    <source>
        <dbReference type="Google" id="ProtNLM"/>
    </source>
</evidence>
<accession>A0ABY1Q571</accession>
<protein>
    <recommendedName>
        <fullName evidence="3">Acyl-CoA dehydrogenase</fullName>
    </recommendedName>
</protein>
<proteinExistence type="predicted"/>
<keyword evidence="2" id="KW-1185">Reference proteome</keyword>
<dbReference type="InterPro" id="IPR046373">
    <property type="entry name" value="Acyl-CoA_Oxase/DH_mid-dom_sf"/>
</dbReference>